<evidence type="ECO:0000313" key="4">
    <source>
        <dbReference type="EMBL" id="ESL05570.1"/>
    </source>
</evidence>
<accession>A0A061IU79</accession>
<name>A0A061IU79_TRYRA</name>
<sequence length="217" mass="23256">MPTVCGPNCGCGRCPLLHSFLFACLLLLTCIVRSHTQKDQTPLAAVHFERLCSHHQQHTHRPHNRRGLSGFTARREGESGQRRPNMPRQPFYSAVLLLLCVLSMCFGSSGAAAADQTDVTDPFKGATPITAQWKEAAGGSVTSLRVSSLVEVDGDVFAVAEAQCSRKENNQEAVSFTGIASVLLHQISDSAKEILTSDASLSCTQLEETSDTAGAKA</sequence>
<feature type="domain" description="Sialidase" evidence="3">
    <location>
        <begin position="147"/>
        <end position="191"/>
    </location>
</feature>
<keyword evidence="5" id="KW-1185">Reference proteome</keyword>
<dbReference type="InterPro" id="IPR036278">
    <property type="entry name" value="Sialidase_sf"/>
</dbReference>
<proteinExistence type="predicted"/>
<feature type="compositionally biased region" description="Basic residues" evidence="1">
    <location>
        <begin position="56"/>
        <end position="66"/>
    </location>
</feature>
<dbReference type="Proteomes" id="UP000031737">
    <property type="component" value="Unassembled WGS sequence"/>
</dbReference>
<dbReference type="Pfam" id="PF13859">
    <property type="entry name" value="BNR_3"/>
    <property type="match status" value="1"/>
</dbReference>
<dbReference type="Gene3D" id="2.120.10.10">
    <property type="match status" value="1"/>
</dbReference>
<comment type="caution">
    <text evidence="4">The sequence shown here is derived from an EMBL/GenBank/DDBJ whole genome shotgun (WGS) entry which is preliminary data.</text>
</comment>
<organism evidence="4 5">
    <name type="scientific">Trypanosoma rangeli SC58</name>
    <dbReference type="NCBI Taxonomy" id="429131"/>
    <lineage>
        <taxon>Eukaryota</taxon>
        <taxon>Discoba</taxon>
        <taxon>Euglenozoa</taxon>
        <taxon>Kinetoplastea</taxon>
        <taxon>Metakinetoplastina</taxon>
        <taxon>Trypanosomatida</taxon>
        <taxon>Trypanosomatidae</taxon>
        <taxon>Trypanosoma</taxon>
        <taxon>Herpetosoma</taxon>
    </lineage>
</organism>
<keyword evidence="2" id="KW-0812">Transmembrane</keyword>
<dbReference type="AlphaFoldDB" id="A0A061IU79"/>
<evidence type="ECO:0000256" key="1">
    <source>
        <dbReference type="SAM" id="MobiDB-lite"/>
    </source>
</evidence>
<evidence type="ECO:0000313" key="5">
    <source>
        <dbReference type="Proteomes" id="UP000031737"/>
    </source>
</evidence>
<protein>
    <submittedName>
        <fullName evidence="4">Trans-sialidase</fullName>
    </submittedName>
</protein>
<feature type="non-terminal residue" evidence="4">
    <location>
        <position position="217"/>
    </location>
</feature>
<dbReference type="InterPro" id="IPR011040">
    <property type="entry name" value="Sialidase"/>
</dbReference>
<dbReference type="OrthoDB" id="252062at2759"/>
<feature type="region of interest" description="Disordered" evidence="1">
    <location>
        <begin position="56"/>
        <end position="85"/>
    </location>
</feature>
<feature type="transmembrane region" description="Helical" evidence="2">
    <location>
        <begin position="91"/>
        <end position="114"/>
    </location>
</feature>
<evidence type="ECO:0000259" key="3">
    <source>
        <dbReference type="Pfam" id="PF13859"/>
    </source>
</evidence>
<keyword evidence="2" id="KW-0472">Membrane</keyword>
<dbReference type="EMBL" id="AUPL01006776">
    <property type="protein sequence ID" value="ESL05570.1"/>
    <property type="molecule type" value="Genomic_DNA"/>
</dbReference>
<gene>
    <name evidence="4" type="ORF">TRSC58_06776</name>
</gene>
<reference evidence="4 5" key="1">
    <citation type="submission" date="2013-07" db="EMBL/GenBank/DDBJ databases">
        <authorList>
            <person name="Stoco P.H."/>
            <person name="Wagner G."/>
            <person name="Gerber A."/>
            <person name="Zaha A."/>
            <person name="Thompson C."/>
            <person name="Bartholomeu D.C."/>
            <person name="Luckemeyer D.D."/>
            <person name="Bahia D."/>
            <person name="Loreto E."/>
            <person name="Prestes E.B."/>
            <person name="Lima F.M."/>
            <person name="Rodrigues-Luiz G."/>
            <person name="Vallejo G.A."/>
            <person name="Filho J.F."/>
            <person name="Monteiro K.M."/>
            <person name="Tyler K.M."/>
            <person name="de Almeida L.G."/>
            <person name="Ortiz M.F."/>
            <person name="Siervo M.A."/>
            <person name="de Moraes M.H."/>
            <person name="Cunha O.L."/>
            <person name="Mendonca-Neto R."/>
            <person name="Silva R."/>
            <person name="Teixeira S.M."/>
            <person name="Murta S.M."/>
            <person name="Sincero T.C."/>
            <person name="Mendes T.A."/>
            <person name="Urmenyi T.P."/>
            <person name="Silva V.G."/>
            <person name="da Rocha W.D."/>
            <person name="Andersson B."/>
            <person name="Romanha A.J."/>
            <person name="Steindel M."/>
            <person name="de Vasconcelos A.T."/>
            <person name="Grisard E.C."/>
        </authorList>
    </citation>
    <scope>NUCLEOTIDE SEQUENCE [LARGE SCALE GENOMIC DNA]</scope>
    <source>
        <strain evidence="4 5">SC58</strain>
    </source>
</reference>
<dbReference type="VEuPathDB" id="TriTrypDB:TRSC58_06776"/>
<feature type="transmembrane region" description="Helical" evidence="2">
    <location>
        <begin position="16"/>
        <end position="32"/>
    </location>
</feature>
<keyword evidence="2" id="KW-1133">Transmembrane helix</keyword>
<dbReference type="SUPFAM" id="SSF50939">
    <property type="entry name" value="Sialidases"/>
    <property type="match status" value="1"/>
</dbReference>
<evidence type="ECO:0000256" key="2">
    <source>
        <dbReference type="SAM" id="Phobius"/>
    </source>
</evidence>